<dbReference type="Proteomes" id="UP000732105">
    <property type="component" value="Unassembled WGS sequence"/>
</dbReference>
<feature type="transmembrane region" description="Helical" evidence="6">
    <location>
        <begin position="21"/>
        <end position="44"/>
    </location>
</feature>
<evidence type="ECO:0000256" key="1">
    <source>
        <dbReference type="ARBA" id="ARBA00004651"/>
    </source>
</evidence>
<dbReference type="InterPro" id="IPR050250">
    <property type="entry name" value="Macrolide_Exporter_MacB"/>
</dbReference>
<proteinExistence type="predicted"/>
<keyword evidence="4 6" id="KW-1133">Transmembrane helix</keyword>
<evidence type="ECO:0000259" key="7">
    <source>
        <dbReference type="Pfam" id="PF02687"/>
    </source>
</evidence>
<dbReference type="Pfam" id="PF12704">
    <property type="entry name" value="MacB_PCD"/>
    <property type="match status" value="1"/>
</dbReference>
<feature type="transmembrane region" description="Helical" evidence="6">
    <location>
        <begin position="716"/>
        <end position="735"/>
    </location>
</feature>
<evidence type="ECO:0000256" key="3">
    <source>
        <dbReference type="ARBA" id="ARBA00022692"/>
    </source>
</evidence>
<comment type="subcellular location">
    <subcellularLocation>
        <location evidence="1">Cell membrane</location>
        <topology evidence="1">Multi-pass membrane protein</topology>
    </subcellularLocation>
</comment>
<comment type="caution">
    <text evidence="9">The sequence shown here is derived from an EMBL/GenBank/DDBJ whole genome shotgun (WGS) entry which is preliminary data.</text>
</comment>
<evidence type="ECO:0000259" key="8">
    <source>
        <dbReference type="Pfam" id="PF12704"/>
    </source>
</evidence>
<gene>
    <name evidence="9" type="ORF">ELS83_03485</name>
</gene>
<evidence type="ECO:0000256" key="6">
    <source>
        <dbReference type="SAM" id="Phobius"/>
    </source>
</evidence>
<keyword evidence="3 6" id="KW-0812">Transmembrane</keyword>
<dbReference type="RefSeq" id="WP_171594145.1">
    <property type="nucleotide sequence ID" value="NZ_RZNH01000003.1"/>
</dbReference>
<feature type="domain" description="MacB-like periplasmic core" evidence="8">
    <location>
        <begin position="22"/>
        <end position="239"/>
    </location>
</feature>
<evidence type="ECO:0000313" key="9">
    <source>
        <dbReference type="EMBL" id="NOU58867.1"/>
    </source>
</evidence>
<sequence>MNMIGYYIKSAIKSLWANGKFSLINIIGFSFAISVCLAISLFVIHEYSYDKYHENGDRIYRLVDSKLKSSSIDYRTKDLLVENFPEIEKACILHCTYFKPIINVGNQSYYMDQFLSADADLFQVFDIPLILGNKEKPFTDLNSVLISESTSKLLFGDENPLGKEILYQRETRLVVTGVFKDMPESSSIKARFIANAAKKEFRFSFSCTQYADKSTHRYPFRIYFLLNEKSNPEDFRSKLVEKSAALQPYVHEADLLALKDMYLFDTTKGSQNKRGNYKLLQILGSIAVIILILAIVNYINLALAQQKKKNRISGIKKSYGASGSHLWGQFITEAILISSLAFLFAFLLLWMLSPVYALVFNIPFNIDIFVHPFLILALFASILLLGFLSGFAPAFILSKVSPISVMRDTNSKGSSKSYSRNALIVFQFSVSIALIVCVIIVERQMYYVKHKNLGFEPELLIRLHSPMQTPKDFQLLKSFVSEIQNNPNIENVSLTKGNPGGVTLWMGVGEDYWDQETYIPTIEVDTSFISTFKIKLIEGRNAQPHEMGKVCLVNQTFYDYFRMDNIIDKRYANYDDDEGYKIIGVFEDYNYSSLHEKIEPMAMILQDDQPNAVSLRINSNNISETMDYLKTSWDRVLSYYPVSMSFYKERYNKMYKKEERLGKTISLFALLAIAISCFGILGLSIFSAEQRTKEIGVRKTNGAKTYEIIQMLNRDFLKWVALSFLIASPIAWYIMNKWLQNFAYKIELSWWIFALAGIIALGIALLTVSWQSWRAANRNPVESLRYE</sequence>
<keyword evidence="5 6" id="KW-0472">Membrane</keyword>
<feature type="transmembrane region" description="Helical" evidence="6">
    <location>
        <begin position="418"/>
        <end position="441"/>
    </location>
</feature>
<dbReference type="PANTHER" id="PTHR30572:SF18">
    <property type="entry name" value="ABC-TYPE MACROLIDE FAMILY EXPORT SYSTEM PERMEASE COMPONENT 2"/>
    <property type="match status" value="1"/>
</dbReference>
<organism evidence="9 10">
    <name type="scientific">Marinifilum caeruleilacunae</name>
    <dbReference type="NCBI Taxonomy" id="2499076"/>
    <lineage>
        <taxon>Bacteria</taxon>
        <taxon>Pseudomonadati</taxon>
        <taxon>Bacteroidota</taxon>
        <taxon>Bacteroidia</taxon>
        <taxon>Marinilabiliales</taxon>
        <taxon>Marinifilaceae</taxon>
    </lineage>
</organism>
<feature type="transmembrane region" description="Helical" evidence="6">
    <location>
        <begin position="325"/>
        <end position="353"/>
    </location>
</feature>
<dbReference type="InterPro" id="IPR025857">
    <property type="entry name" value="MacB_PCD"/>
</dbReference>
<evidence type="ECO:0000313" key="10">
    <source>
        <dbReference type="Proteomes" id="UP000732105"/>
    </source>
</evidence>
<dbReference type="Pfam" id="PF02687">
    <property type="entry name" value="FtsX"/>
    <property type="match status" value="2"/>
</dbReference>
<name>A0ABX1WS90_9BACT</name>
<keyword evidence="10" id="KW-1185">Reference proteome</keyword>
<evidence type="ECO:0000256" key="2">
    <source>
        <dbReference type="ARBA" id="ARBA00022475"/>
    </source>
</evidence>
<feature type="transmembrane region" description="Helical" evidence="6">
    <location>
        <begin position="665"/>
        <end position="688"/>
    </location>
</feature>
<evidence type="ECO:0000256" key="4">
    <source>
        <dbReference type="ARBA" id="ARBA00022989"/>
    </source>
</evidence>
<dbReference type="InterPro" id="IPR003838">
    <property type="entry name" value="ABC3_permease_C"/>
</dbReference>
<evidence type="ECO:0000256" key="5">
    <source>
        <dbReference type="ARBA" id="ARBA00023136"/>
    </source>
</evidence>
<feature type="transmembrane region" description="Helical" evidence="6">
    <location>
        <begin position="279"/>
        <end position="304"/>
    </location>
</feature>
<feature type="transmembrane region" description="Helical" evidence="6">
    <location>
        <begin position="750"/>
        <end position="770"/>
    </location>
</feature>
<reference evidence="9 10" key="1">
    <citation type="submission" date="2018-12" db="EMBL/GenBank/DDBJ databases">
        <title>Marinifilum JC070 sp. nov., a marine bacterium isolated from Yongle Blue Hole in the South China Sea.</title>
        <authorList>
            <person name="Fu T."/>
        </authorList>
    </citation>
    <scope>NUCLEOTIDE SEQUENCE [LARGE SCALE GENOMIC DNA]</scope>
    <source>
        <strain evidence="9 10">JC070</strain>
    </source>
</reference>
<feature type="domain" description="ABC3 transporter permease C-terminal" evidence="7">
    <location>
        <begin position="667"/>
        <end position="780"/>
    </location>
</feature>
<feature type="domain" description="ABC3 transporter permease C-terminal" evidence="7">
    <location>
        <begin position="285"/>
        <end position="402"/>
    </location>
</feature>
<keyword evidence="2" id="KW-1003">Cell membrane</keyword>
<feature type="transmembrane region" description="Helical" evidence="6">
    <location>
        <begin position="373"/>
        <end position="397"/>
    </location>
</feature>
<dbReference type="EMBL" id="RZNH01000003">
    <property type="protein sequence ID" value="NOU58867.1"/>
    <property type="molecule type" value="Genomic_DNA"/>
</dbReference>
<dbReference type="PANTHER" id="PTHR30572">
    <property type="entry name" value="MEMBRANE COMPONENT OF TRANSPORTER-RELATED"/>
    <property type="match status" value="1"/>
</dbReference>
<accession>A0ABX1WS90</accession>
<protein>
    <submittedName>
        <fullName evidence="9">ABC transporter permease</fullName>
    </submittedName>
</protein>